<dbReference type="EMBL" id="CP119326">
    <property type="protein sequence ID" value="WEK40651.1"/>
    <property type="molecule type" value="Genomic_DNA"/>
</dbReference>
<reference evidence="1" key="1">
    <citation type="submission" date="2023-03" db="EMBL/GenBank/DDBJ databases">
        <title>Andean soil-derived lignocellulolytic bacterial consortium as a source of novel taxa and putative plastic-active enzymes.</title>
        <authorList>
            <person name="Diaz-Garcia L."/>
            <person name="Chuvochina M."/>
            <person name="Feuerriegel G."/>
            <person name="Bunk B."/>
            <person name="Sproer C."/>
            <person name="Streit W.R."/>
            <person name="Rodriguez L.M."/>
            <person name="Overmann J."/>
            <person name="Jimenez D.J."/>
        </authorList>
    </citation>
    <scope>NUCLEOTIDE SEQUENCE</scope>
    <source>
        <strain evidence="1">MAG 833</strain>
    </source>
</reference>
<proteinExistence type="predicted"/>
<protein>
    <recommendedName>
        <fullName evidence="3">DUF4410 domain-containing protein</fullName>
    </recommendedName>
</protein>
<evidence type="ECO:0008006" key="3">
    <source>
        <dbReference type="Google" id="ProtNLM"/>
    </source>
</evidence>
<evidence type="ECO:0000313" key="2">
    <source>
        <dbReference type="Proteomes" id="UP001213664"/>
    </source>
</evidence>
<gene>
    <name evidence="1" type="ORF">P0Y50_03315</name>
</gene>
<evidence type="ECO:0000313" key="1">
    <source>
        <dbReference type="EMBL" id="WEK40651.1"/>
    </source>
</evidence>
<sequence length="181" mass="19028">MRTLRFQVSSPGAVLREGLIMKLQYVGAALAALCVSGCVSSGSGDTILAMPREQAARMSVGQIVLTSRPDNVSADFDQVFATQVREEMDKCAKGATPLRLEVRIIEFKRANPAMTFLVGDSNVIKGQAVLIDPATGQKVADFDIARSVGGGGLIAAAGMSQAEEQMTGAFGQEICKRAFGA</sequence>
<name>A0AAJ5X0V0_9CAUL</name>
<organism evidence="1 2">
    <name type="scientific">Candidatus Brevundimonas colombiensis</name>
    <dbReference type="NCBI Taxonomy" id="3121376"/>
    <lineage>
        <taxon>Bacteria</taxon>
        <taxon>Pseudomonadati</taxon>
        <taxon>Pseudomonadota</taxon>
        <taxon>Alphaproteobacteria</taxon>
        <taxon>Caulobacterales</taxon>
        <taxon>Caulobacteraceae</taxon>
        <taxon>Brevundimonas</taxon>
    </lineage>
</organism>
<dbReference type="AlphaFoldDB" id="A0AAJ5X0V0"/>
<dbReference type="Proteomes" id="UP001213664">
    <property type="component" value="Chromosome"/>
</dbReference>
<accession>A0AAJ5X0V0</accession>